<reference evidence="10" key="1">
    <citation type="submission" date="2022-04" db="EMBL/GenBank/DDBJ databases">
        <title>A functionally conserved STORR gene fusion in Papaver species that diverged 16.8 million years ago.</title>
        <authorList>
            <person name="Catania T."/>
        </authorList>
    </citation>
    <scope>NUCLEOTIDE SEQUENCE</scope>
    <source>
        <strain evidence="10">S-188037</strain>
    </source>
</reference>
<evidence type="ECO:0000313" key="11">
    <source>
        <dbReference type="Proteomes" id="UP001202328"/>
    </source>
</evidence>
<keyword evidence="8" id="KW-0812">Transmembrane</keyword>
<evidence type="ECO:0000256" key="6">
    <source>
        <dbReference type="ARBA" id="ARBA00023002"/>
    </source>
</evidence>
<dbReference type="FunFam" id="3.30.70.2520:FF:000003">
    <property type="entry name" value="L-gulonolactone oxidase 2"/>
    <property type="match status" value="1"/>
</dbReference>
<protein>
    <recommendedName>
        <fullName evidence="3">L-gulonolactone oxidase</fullName>
        <ecNumber evidence="3">1.1.3.8</ecNumber>
    </recommendedName>
</protein>
<evidence type="ECO:0000256" key="5">
    <source>
        <dbReference type="ARBA" id="ARBA00022729"/>
    </source>
</evidence>
<dbReference type="InterPro" id="IPR016166">
    <property type="entry name" value="FAD-bd_PCMH"/>
</dbReference>
<dbReference type="GO" id="GO:0019853">
    <property type="term" value="P:L-ascorbic acid biosynthetic process"/>
    <property type="evidence" value="ECO:0007669"/>
    <property type="project" value="UniProtKB-KW"/>
</dbReference>
<dbReference type="GO" id="GO:0003885">
    <property type="term" value="F:D-arabinono-1,4-lactone oxidase activity"/>
    <property type="evidence" value="ECO:0007669"/>
    <property type="project" value="InterPro"/>
</dbReference>
<comment type="caution">
    <text evidence="10">The sequence shown here is derived from an EMBL/GenBank/DDBJ whole genome shotgun (WGS) entry which is preliminary data.</text>
</comment>
<feature type="transmembrane region" description="Helical" evidence="8">
    <location>
        <begin position="27"/>
        <end position="45"/>
    </location>
</feature>
<dbReference type="EMBL" id="JAJJMB010010329">
    <property type="protein sequence ID" value="KAI3909285.1"/>
    <property type="molecule type" value="Genomic_DNA"/>
</dbReference>
<dbReference type="InterPro" id="IPR007173">
    <property type="entry name" value="ALO_C"/>
</dbReference>
<dbReference type="InterPro" id="IPR050432">
    <property type="entry name" value="FAD-linked_Oxidoreductases_BP"/>
</dbReference>
<dbReference type="AlphaFoldDB" id="A0AAD4SKR9"/>
<dbReference type="NCBIfam" id="TIGR01677">
    <property type="entry name" value="pln_FAD_oxido"/>
    <property type="match status" value="2"/>
</dbReference>
<keyword evidence="8" id="KW-0472">Membrane</keyword>
<evidence type="ECO:0000256" key="1">
    <source>
        <dbReference type="ARBA" id="ARBA00005147"/>
    </source>
</evidence>
<name>A0AAD4SKR9_9MAGN</name>
<evidence type="ECO:0000259" key="9">
    <source>
        <dbReference type="PROSITE" id="PS51387"/>
    </source>
</evidence>
<feature type="domain" description="FAD-binding PCMH-type" evidence="9">
    <location>
        <begin position="637"/>
        <end position="824"/>
    </location>
</feature>
<evidence type="ECO:0000313" key="10">
    <source>
        <dbReference type="EMBL" id="KAI3909285.1"/>
    </source>
</evidence>
<accession>A0AAD4SKR9</accession>
<dbReference type="Proteomes" id="UP001202328">
    <property type="component" value="Unassembled WGS sequence"/>
</dbReference>
<dbReference type="InterPro" id="IPR010030">
    <property type="entry name" value="GULO_Plant"/>
</dbReference>
<dbReference type="SUPFAM" id="SSF56176">
    <property type="entry name" value="FAD-binding/transporter-associated domain-like"/>
    <property type="match status" value="2"/>
</dbReference>
<dbReference type="InterPro" id="IPR036318">
    <property type="entry name" value="FAD-bd_PCMH-like_sf"/>
</dbReference>
<feature type="domain" description="FAD-binding PCMH-type" evidence="9">
    <location>
        <begin position="77"/>
        <end position="264"/>
    </location>
</feature>
<evidence type="ECO:0000256" key="8">
    <source>
        <dbReference type="SAM" id="Phobius"/>
    </source>
</evidence>
<dbReference type="Gene3D" id="3.30.465.10">
    <property type="match status" value="2"/>
</dbReference>
<dbReference type="InterPro" id="IPR006094">
    <property type="entry name" value="Oxid_FAD_bind_N"/>
</dbReference>
<gene>
    <name evidence="10" type="ORF">MKW98_025927</name>
</gene>
<organism evidence="10 11">
    <name type="scientific">Papaver atlanticum</name>
    <dbReference type="NCBI Taxonomy" id="357466"/>
    <lineage>
        <taxon>Eukaryota</taxon>
        <taxon>Viridiplantae</taxon>
        <taxon>Streptophyta</taxon>
        <taxon>Embryophyta</taxon>
        <taxon>Tracheophyta</taxon>
        <taxon>Spermatophyta</taxon>
        <taxon>Magnoliopsida</taxon>
        <taxon>Ranunculales</taxon>
        <taxon>Papaveraceae</taxon>
        <taxon>Papaveroideae</taxon>
        <taxon>Papaver</taxon>
    </lineage>
</organism>
<evidence type="ECO:0000256" key="7">
    <source>
        <dbReference type="ARBA" id="ARBA00048083"/>
    </source>
</evidence>
<dbReference type="FunFam" id="3.30.465.10:FF:000033">
    <property type="entry name" value="L-gulonolactone oxidase 5"/>
    <property type="match status" value="2"/>
</dbReference>
<keyword evidence="4" id="KW-0060">Ascorbate biosynthesis</keyword>
<dbReference type="EC" id="1.1.3.8" evidence="3"/>
<comment type="catalytic activity">
    <reaction evidence="7">
        <text>L-gulono-1,4-lactone + O2 = L-ascorbate + H2O2 + H(+)</text>
        <dbReference type="Rhea" id="RHEA:32363"/>
        <dbReference type="ChEBI" id="CHEBI:15378"/>
        <dbReference type="ChEBI" id="CHEBI:15379"/>
        <dbReference type="ChEBI" id="CHEBI:16240"/>
        <dbReference type="ChEBI" id="CHEBI:17587"/>
        <dbReference type="ChEBI" id="CHEBI:38290"/>
        <dbReference type="EC" id="1.1.3.8"/>
    </reaction>
</comment>
<sequence length="1160" mass="128598">MKLPTVIEIYTAIVSLLFYFLEKMKLAMATLVWLVSSCLLVLIWGSTSLPKAYAMPPPSPVNCDATGCKLHNSYGVWNDRKDCWVQNVIYPTTEEELRLAVAEANRKKLKLKIITGFSHTIPKLACPGNESSKDSVLISTAKYNSGINVDAKSLTVTADSGVGLRDLINKVEEAGLSLVASPYWEGVSIGGLISTGAHGSSWWGKGGAVHDHVVGLSLVVPAKALEGYAKTIQLDSRNQNFNAAKLSLGVLGAISKVTLSLEPGFKRSITNVYSNDSHFEDEFMDLAKKHEFADITWNPSKHAVIYRQDDRVPLNSSGDGINDYLGFQSNLILISKTVRSSEKALETSRNVNGKCLMADTVKGYKKLVANGLKNNLLFTGYPVVGRQGKMQTSGSCLHSSASNTLSTCAWDPRIKGLFFYETTAIFPASKFRNFIQDVKKLRDLKPEHFCGVDIYNGFLIRFIKASDAYLGQPEDSVVVDFNYYRANEASTPRLNQDIWEEVEQIAFFKYGAKPHWAKNRNLAFLGVQQKYPNFCKFLAAKKQLDPDNMFSSYWSDKIIFGNETEKAEGCAMEGMCICSEDKHCNPSKGYFCKPGIVYDQAKVCRMMNLTMANFVLLVSCLWLLMFCSTAIPKAYAMPPQSPCWVPKTIYPTTEEELRLAVADANQKKLRVKIVTGSSHSIPKLACPGTKSTKNSVLISTVKYNSGIQVDVGSLTVTTDSGVGLRDLINKVEEAGLSLVTSPYWEGLSIGGVISTGAHGSSWWGKGGAVHDHVVGLRLVVPANESEGYAKIIQLDSRDQNFNAAKVSLGVLGAISKVQLSLEPGLKRSITNIYNSDSHFEDEFMDLARKHEFADITWYPSKRTTIYRQDDRVPLNSSGNGINDYFGFQSFSVSTSTAARSSEEVLEATRNVNGKCRMADTVVGFMKLIANGLRNNNFGFTGYPVVGRQGKMQTSGSCLYSSALDKLSTCVWDPRIKGAFCYEQNFIQDVKKLRNLKPENFCGADIYYGFLMRFIKASDAYLGQPEDSVVVQFTYYRANEASTPRLNQDVWEEVEQIAFFKYGARPHWAKNRNVTFLGVQQKYPHFGKFLDAKKQLDPENMFSSDWSDEILFGYEAAKAEGCAMEGPCICSEDKHCNPSKGYLCKPGIIYNEARVCRFSTS</sequence>
<dbReference type="GO" id="GO:0016020">
    <property type="term" value="C:membrane"/>
    <property type="evidence" value="ECO:0007669"/>
    <property type="project" value="InterPro"/>
</dbReference>
<keyword evidence="11" id="KW-1185">Reference proteome</keyword>
<dbReference type="InterPro" id="IPR016169">
    <property type="entry name" value="FAD-bd_PCMH_sub2"/>
</dbReference>
<dbReference type="Pfam" id="PF22906">
    <property type="entry name" value="GULLO2-like_3rd"/>
    <property type="match status" value="2"/>
</dbReference>
<dbReference type="Pfam" id="PF01565">
    <property type="entry name" value="FAD_binding_4"/>
    <property type="match status" value="2"/>
</dbReference>
<dbReference type="PANTHER" id="PTHR13878">
    <property type="entry name" value="GULONOLACTONE OXIDASE"/>
    <property type="match status" value="1"/>
</dbReference>
<evidence type="ECO:0000256" key="4">
    <source>
        <dbReference type="ARBA" id="ARBA00022644"/>
    </source>
</evidence>
<keyword evidence="6" id="KW-0560">Oxidoreductase</keyword>
<dbReference type="GO" id="GO:0050105">
    <property type="term" value="F:L-gulonolactone oxidase activity"/>
    <property type="evidence" value="ECO:0007669"/>
    <property type="project" value="UniProtKB-EC"/>
</dbReference>
<proteinExistence type="inferred from homology"/>
<keyword evidence="5" id="KW-0732">Signal</keyword>
<dbReference type="PANTHER" id="PTHR13878:SF125">
    <property type="entry name" value="L-GULONOLACTONE OXIDASE 3"/>
    <property type="match status" value="1"/>
</dbReference>
<comment type="similarity">
    <text evidence="2">Belongs to the oxygen-dependent FAD-linked oxidoreductase family.</text>
</comment>
<dbReference type="InterPro" id="IPR055154">
    <property type="entry name" value="GULLO2-like_C"/>
</dbReference>
<evidence type="ECO:0000256" key="2">
    <source>
        <dbReference type="ARBA" id="ARBA00005466"/>
    </source>
</evidence>
<dbReference type="Gene3D" id="3.30.70.2520">
    <property type="match status" value="2"/>
</dbReference>
<keyword evidence="8" id="KW-1133">Transmembrane helix</keyword>
<feature type="transmembrane region" description="Helical" evidence="8">
    <location>
        <begin position="5"/>
        <end position="21"/>
    </location>
</feature>
<dbReference type="GO" id="GO:0071949">
    <property type="term" value="F:FAD binding"/>
    <property type="evidence" value="ECO:0007669"/>
    <property type="project" value="InterPro"/>
</dbReference>
<dbReference type="Pfam" id="PF04030">
    <property type="entry name" value="ALO"/>
    <property type="match status" value="2"/>
</dbReference>
<dbReference type="PROSITE" id="PS51387">
    <property type="entry name" value="FAD_PCMH"/>
    <property type="match status" value="2"/>
</dbReference>
<comment type="pathway">
    <text evidence="1">Cofactor biosynthesis; L-ascorbate biosynthesis.</text>
</comment>
<evidence type="ECO:0000256" key="3">
    <source>
        <dbReference type="ARBA" id="ARBA00013121"/>
    </source>
</evidence>